<dbReference type="AlphaFoldDB" id="A0A314UUX9"/>
<sequence length="69" mass="7295">MEEVDFPSTSHPIDVGDSSLLNAPSFGQLAARVGQDPNQGKRFLGATLAKASYGTHETGPARMPNQPDL</sequence>
<organism evidence="1 2">
    <name type="scientific">Prunus yedoensis var. nudiflora</name>
    <dbReference type="NCBI Taxonomy" id="2094558"/>
    <lineage>
        <taxon>Eukaryota</taxon>
        <taxon>Viridiplantae</taxon>
        <taxon>Streptophyta</taxon>
        <taxon>Embryophyta</taxon>
        <taxon>Tracheophyta</taxon>
        <taxon>Spermatophyta</taxon>
        <taxon>Magnoliopsida</taxon>
        <taxon>eudicotyledons</taxon>
        <taxon>Gunneridae</taxon>
        <taxon>Pentapetalae</taxon>
        <taxon>rosids</taxon>
        <taxon>fabids</taxon>
        <taxon>Rosales</taxon>
        <taxon>Rosaceae</taxon>
        <taxon>Amygdaloideae</taxon>
        <taxon>Amygdaleae</taxon>
        <taxon>Prunus</taxon>
    </lineage>
</organism>
<dbReference type="EMBL" id="PJQY01003304">
    <property type="protein sequence ID" value="PQM38539.1"/>
    <property type="molecule type" value="Genomic_DNA"/>
</dbReference>
<keyword evidence="2" id="KW-1185">Reference proteome</keyword>
<reference evidence="1 2" key="1">
    <citation type="submission" date="2018-02" db="EMBL/GenBank/DDBJ databases">
        <title>Draft genome of wild Prunus yedoensis var. nudiflora.</title>
        <authorList>
            <person name="Baek S."/>
            <person name="Kim J.-H."/>
            <person name="Choi K."/>
            <person name="Kim G.-B."/>
            <person name="Cho A."/>
            <person name="Jang H."/>
            <person name="Shin C.-H."/>
            <person name="Yu H.-J."/>
            <person name="Mun J.-H."/>
        </authorList>
    </citation>
    <scope>NUCLEOTIDE SEQUENCE [LARGE SCALE GENOMIC DNA]</scope>
    <source>
        <strain evidence="2">cv. Jeju island</strain>
        <tissue evidence="1">Leaf</tissue>
    </source>
</reference>
<comment type="caution">
    <text evidence="1">The sequence shown here is derived from an EMBL/GenBank/DDBJ whole genome shotgun (WGS) entry which is preliminary data.</text>
</comment>
<proteinExistence type="predicted"/>
<accession>A0A314UUX9</accession>
<evidence type="ECO:0000313" key="1">
    <source>
        <dbReference type="EMBL" id="PQM38539.1"/>
    </source>
</evidence>
<evidence type="ECO:0000313" key="2">
    <source>
        <dbReference type="Proteomes" id="UP000250321"/>
    </source>
</evidence>
<protein>
    <submittedName>
        <fullName evidence="1">Uncharacterized protein</fullName>
    </submittedName>
</protein>
<dbReference type="Proteomes" id="UP000250321">
    <property type="component" value="Unassembled WGS sequence"/>
</dbReference>
<name>A0A314UUX9_PRUYE</name>
<gene>
    <name evidence="1" type="ORF">Pyn_03824</name>
</gene>